<reference evidence="2 3" key="1">
    <citation type="submission" date="2016-10" db="EMBL/GenBank/DDBJ databases">
        <authorList>
            <person name="de Groot N.N."/>
        </authorList>
    </citation>
    <scope>NUCLEOTIDE SEQUENCE [LARGE SCALE GENOMIC DNA]</scope>
    <source>
        <strain evidence="2 3">DSM 20117</strain>
    </source>
</reference>
<evidence type="ECO:0000256" key="1">
    <source>
        <dbReference type="SAM" id="MobiDB-lite"/>
    </source>
</evidence>
<protein>
    <submittedName>
        <fullName evidence="2">Uncharacterized protein</fullName>
    </submittedName>
</protein>
<dbReference type="AlphaFoldDB" id="A0A1H1G1N2"/>
<feature type="region of interest" description="Disordered" evidence="1">
    <location>
        <begin position="30"/>
        <end position="86"/>
    </location>
</feature>
<evidence type="ECO:0000313" key="2">
    <source>
        <dbReference type="EMBL" id="SDR07132.1"/>
    </source>
</evidence>
<feature type="region of interest" description="Disordered" evidence="1">
    <location>
        <begin position="95"/>
        <end position="114"/>
    </location>
</feature>
<feature type="compositionally biased region" description="Basic and acidic residues" evidence="1">
    <location>
        <begin position="212"/>
        <end position="237"/>
    </location>
</feature>
<dbReference type="OrthoDB" id="9906534at2"/>
<organism evidence="2 3">
    <name type="scientific">Crystallibacter crystallopoietes</name>
    <dbReference type="NCBI Taxonomy" id="37928"/>
    <lineage>
        <taxon>Bacteria</taxon>
        <taxon>Bacillati</taxon>
        <taxon>Actinomycetota</taxon>
        <taxon>Actinomycetes</taxon>
        <taxon>Micrococcales</taxon>
        <taxon>Micrococcaceae</taxon>
        <taxon>Crystallibacter</taxon>
    </lineage>
</organism>
<feature type="region of interest" description="Disordered" evidence="1">
    <location>
        <begin position="134"/>
        <end position="237"/>
    </location>
</feature>
<feature type="compositionally biased region" description="Polar residues" evidence="1">
    <location>
        <begin position="161"/>
        <end position="178"/>
    </location>
</feature>
<proteinExistence type="predicted"/>
<dbReference type="STRING" id="37928.SAMN04489742_3788"/>
<gene>
    <name evidence="2" type="ORF">SAMN04489742_3788</name>
</gene>
<sequence length="237" mass="24351">MEWFIWVLIVVIVAALLWWLFTRGSSAGQVPASSGPLGHAPTNMAHGPSDAAAQAPTVGRMGVTEDDPKPRQGNVAHRSEPAAGGVAAGAATGGLIAGHTNQTGSNDKGPEPIDGWIESAAETAHSEPAVEDKYIEDSDAPPPTHGKHAAPVEPDAPAGSFTGSAGDQAQDPAPSQASPGAPETGAEPKPQERASTAESQDPLYDETQWPAHDGETVIEPRVDKVQDNDGDRGTNAT</sequence>
<evidence type="ECO:0000313" key="3">
    <source>
        <dbReference type="Proteomes" id="UP000181917"/>
    </source>
</evidence>
<name>A0A1H1G1N2_9MICC</name>
<dbReference type="Proteomes" id="UP000181917">
    <property type="component" value="Unassembled WGS sequence"/>
</dbReference>
<accession>A0A1H1G1N2</accession>
<dbReference type="EMBL" id="FNKH01000002">
    <property type="protein sequence ID" value="SDR07132.1"/>
    <property type="molecule type" value="Genomic_DNA"/>
</dbReference>
<keyword evidence="3" id="KW-1185">Reference proteome</keyword>
<dbReference type="RefSeq" id="WP_074701965.1">
    <property type="nucleotide sequence ID" value="NZ_CP018863.1"/>
</dbReference>
<dbReference type="KEGG" id="acry:AC20117_20435"/>